<proteinExistence type="predicted"/>
<dbReference type="Proteomes" id="UP000593567">
    <property type="component" value="Unassembled WGS sequence"/>
</dbReference>
<accession>A0A7J7JUH2</accession>
<evidence type="ECO:0000313" key="1">
    <source>
        <dbReference type="EMBL" id="KAF6029334.1"/>
    </source>
</evidence>
<protein>
    <submittedName>
        <fullName evidence="1">Uncharacterized protein</fullName>
    </submittedName>
</protein>
<sequence length="85" mass="10087">MINTNRHTVDYILYWTLYIKLALKSHQNLMNCNLLRMYSTSRTTYHMTVNIPVIKPPIMSAVNSNYVDIMRYEIPFSHNLISYTV</sequence>
<evidence type="ECO:0000313" key="2">
    <source>
        <dbReference type="Proteomes" id="UP000593567"/>
    </source>
</evidence>
<dbReference type="AlphaFoldDB" id="A0A7J7JUH2"/>
<reference evidence="1" key="1">
    <citation type="submission" date="2020-06" db="EMBL/GenBank/DDBJ databases">
        <title>Draft genome of Bugula neritina, a colonial animal packing powerful symbionts and potential medicines.</title>
        <authorList>
            <person name="Rayko M."/>
        </authorList>
    </citation>
    <scope>NUCLEOTIDE SEQUENCE [LARGE SCALE GENOMIC DNA]</scope>
    <source>
        <strain evidence="1">Kwan_BN1</strain>
    </source>
</reference>
<name>A0A7J7JUH2_BUGNE</name>
<gene>
    <name evidence="1" type="ORF">EB796_012339</name>
</gene>
<comment type="caution">
    <text evidence="1">The sequence shown here is derived from an EMBL/GenBank/DDBJ whole genome shotgun (WGS) entry which is preliminary data.</text>
</comment>
<organism evidence="1 2">
    <name type="scientific">Bugula neritina</name>
    <name type="common">Brown bryozoan</name>
    <name type="synonym">Sertularia neritina</name>
    <dbReference type="NCBI Taxonomy" id="10212"/>
    <lineage>
        <taxon>Eukaryota</taxon>
        <taxon>Metazoa</taxon>
        <taxon>Spiralia</taxon>
        <taxon>Lophotrochozoa</taxon>
        <taxon>Bryozoa</taxon>
        <taxon>Gymnolaemata</taxon>
        <taxon>Cheilostomatida</taxon>
        <taxon>Flustrina</taxon>
        <taxon>Buguloidea</taxon>
        <taxon>Bugulidae</taxon>
        <taxon>Bugula</taxon>
    </lineage>
</organism>
<dbReference type="EMBL" id="VXIV02001824">
    <property type="protein sequence ID" value="KAF6029334.1"/>
    <property type="molecule type" value="Genomic_DNA"/>
</dbReference>
<keyword evidence="2" id="KW-1185">Reference proteome</keyword>